<feature type="domain" description="EamA" evidence="2">
    <location>
        <begin position="20"/>
        <end position="153"/>
    </location>
</feature>
<dbReference type="InterPro" id="IPR037185">
    <property type="entry name" value="EmrE-like"/>
</dbReference>
<dbReference type="PANTHER" id="PTHR22911">
    <property type="entry name" value="ACYL-MALONYL CONDENSING ENZYME-RELATED"/>
    <property type="match status" value="1"/>
</dbReference>
<evidence type="ECO:0000259" key="2">
    <source>
        <dbReference type="Pfam" id="PF00892"/>
    </source>
</evidence>
<keyword evidence="1" id="KW-0812">Transmembrane</keyword>
<feature type="transmembrane region" description="Helical" evidence="1">
    <location>
        <begin position="134"/>
        <end position="152"/>
    </location>
</feature>
<dbReference type="InterPro" id="IPR000620">
    <property type="entry name" value="EamA_dom"/>
</dbReference>
<dbReference type="Pfam" id="PF00892">
    <property type="entry name" value="EamA"/>
    <property type="match status" value="2"/>
</dbReference>
<gene>
    <name evidence="3" type="ORF">SBA_ch1_07760</name>
</gene>
<feature type="transmembrane region" description="Helical" evidence="1">
    <location>
        <begin position="81"/>
        <end position="103"/>
    </location>
</feature>
<dbReference type="PANTHER" id="PTHR22911:SF137">
    <property type="entry name" value="SOLUTE CARRIER FAMILY 35 MEMBER G2-RELATED"/>
    <property type="match status" value="1"/>
</dbReference>
<keyword evidence="1" id="KW-0472">Membrane</keyword>
<name>A0ABM7FYD6_9SPHN</name>
<proteinExistence type="predicted"/>
<feature type="domain" description="EamA" evidence="2">
    <location>
        <begin position="175"/>
        <end position="311"/>
    </location>
</feature>
<evidence type="ECO:0000256" key="1">
    <source>
        <dbReference type="SAM" id="Phobius"/>
    </source>
</evidence>
<accession>A0ABM7FYD6</accession>
<feature type="transmembrane region" description="Helical" evidence="1">
    <location>
        <begin position="172"/>
        <end position="191"/>
    </location>
</feature>
<reference evidence="3" key="1">
    <citation type="submission" date="2018-07" db="EMBL/GenBank/DDBJ databases">
        <title>Complete genome sequence of Sphingomonas bisphenolicum strain AO1, a bisphenol A degradative bacterium isolated from Japanese farm field.</title>
        <authorList>
            <person name="Murakami M."/>
            <person name="Koh M."/>
            <person name="Koba S."/>
            <person name="Matsumura Y."/>
        </authorList>
    </citation>
    <scope>NUCLEOTIDE SEQUENCE</scope>
    <source>
        <strain evidence="3">AO1</strain>
    </source>
</reference>
<dbReference type="Proteomes" id="UP001059971">
    <property type="component" value="Chromosome 1"/>
</dbReference>
<feature type="transmembrane region" description="Helical" evidence="1">
    <location>
        <begin position="297"/>
        <end position="314"/>
    </location>
</feature>
<protein>
    <submittedName>
        <fullName evidence="3">Membrane protein</fullName>
    </submittedName>
</protein>
<dbReference type="Gene3D" id="1.10.3730.20">
    <property type="match status" value="1"/>
</dbReference>
<feature type="transmembrane region" description="Helical" evidence="1">
    <location>
        <begin position="203"/>
        <end position="226"/>
    </location>
</feature>
<evidence type="ECO:0000313" key="4">
    <source>
        <dbReference type="Proteomes" id="UP001059971"/>
    </source>
</evidence>
<feature type="transmembrane region" description="Helical" evidence="1">
    <location>
        <begin position="49"/>
        <end position="69"/>
    </location>
</feature>
<keyword evidence="1" id="KW-1133">Transmembrane helix</keyword>
<sequence>MGAGRAIAPAMITSPIWLPATLVAGAVQAWRTAIQRRVSHSLSINAAGLVRYLYGIPFTLLLLGGYALLFAARPPAIEADFLLFCVGGGLAQIVATNLLIAAFHHRNFVVGTAYSKTEAVQGAVLSFLLLGERLHPLAWAGIGCGVIGVMLLSTGGRRIGPGDFLRALGQPAAKAGIASGFFFALTAIGIRRATQAVGGDDRILAALLVLVATVLVQTLMQGAWLMTREPGEMRRVLASWRVSGQVGLLSALGSACWFTGFATAPVALVRIVGQVEVAFTMAFGHFYLKERMRRSEAAGLLLVVSGVALALAGAL</sequence>
<evidence type="ECO:0000313" key="3">
    <source>
        <dbReference type="EMBL" id="BBF68576.1"/>
    </source>
</evidence>
<dbReference type="SUPFAM" id="SSF103481">
    <property type="entry name" value="Multidrug resistance efflux transporter EmrE"/>
    <property type="match status" value="2"/>
</dbReference>
<organism evidence="3 4">
    <name type="scientific">Sphingomonas bisphenolicum</name>
    <dbReference type="NCBI Taxonomy" id="296544"/>
    <lineage>
        <taxon>Bacteria</taxon>
        <taxon>Pseudomonadati</taxon>
        <taxon>Pseudomonadota</taxon>
        <taxon>Alphaproteobacteria</taxon>
        <taxon>Sphingomonadales</taxon>
        <taxon>Sphingomonadaceae</taxon>
        <taxon>Sphingomonas</taxon>
    </lineage>
</organism>
<keyword evidence="4" id="KW-1185">Reference proteome</keyword>
<dbReference type="EMBL" id="AP018817">
    <property type="protein sequence ID" value="BBF68576.1"/>
    <property type="molecule type" value="Genomic_DNA"/>
</dbReference>
<feature type="transmembrane region" description="Helical" evidence="1">
    <location>
        <begin position="267"/>
        <end position="288"/>
    </location>
</feature>